<dbReference type="AlphaFoldDB" id="A0A9D4RY93"/>
<keyword evidence="3" id="KW-1185">Reference proteome</keyword>
<dbReference type="EMBL" id="JAIWYP010000001">
    <property type="protein sequence ID" value="KAH3883007.1"/>
    <property type="molecule type" value="Genomic_DNA"/>
</dbReference>
<proteinExistence type="predicted"/>
<comment type="caution">
    <text evidence="2">The sequence shown here is derived from an EMBL/GenBank/DDBJ whole genome shotgun (WGS) entry which is preliminary data.</text>
</comment>
<reference evidence="2" key="2">
    <citation type="submission" date="2020-11" db="EMBL/GenBank/DDBJ databases">
        <authorList>
            <person name="McCartney M.A."/>
            <person name="Auch B."/>
            <person name="Kono T."/>
            <person name="Mallez S."/>
            <person name="Becker A."/>
            <person name="Gohl D.M."/>
            <person name="Silverstein K.A.T."/>
            <person name="Koren S."/>
            <person name="Bechman K.B."/>
            <person name="Herman A."/>
            <person name="Abrahante J.E."/>
            <person name="Garbe J."/>
        </authorList>
    </citation>
    <scope>NUCLEOTIDE SEQUENCE</scope>
    <source>
        <strain evidence="2">Duluth1</strain>
        <tissue evidence="2">Whole animal</tissue>
    </source>
</reference>
<accession>A0A9D4RY93</accession>
<sequence length="65" mass="7139">MDVSDTSISPEQQFLMENGFGSSLTEDMVKRVPGVDSHSRKKRAVVGRGDSGYGSRLDARQQFCS</sequence>
<name>A0A9D4RY93_DREPO</name>
<reference evidence="2" key="1">
    <citation type="journal article" date="2019" name="bioRxiv">
        <title>The Genome of the Zebra Mussel, Dreissena polymorpha: A Resource for Invasive Species Research.</title>
        <authorList>
            <person name="McCartney M.A."/>
            <person name="Auch B."/>
            <person name="Kono T."/>
            <person name="Mallez S."/>
            <person name="Zhang Y."/>
            <person name="Obille A."/>
            <person name="Becker A."/>
            <person name="Abrahante J.E."/>
            <person name="Garbe J."/>
            <person name="Badalamenti J.P."/>
            <person name="Herman A."/>
            <person name="Mangelson H."/>
            <person name="Liachko I."/>
            <person name="Sullivan S."/>
            <person name="Sone E.D."/>
            <person name="Koren S."/>
            <person name="Silverstein K.A.T."/>
            <person name="Beckman K.B."/>
            <person name="Gohl D.M."/>
        </authorList>
    </citation>
    <scope>NUCLEOTIDE SEQUENCE</scope>
    <source>
        <strain evidence="2">Duluth1</strain>
        <tissue evidence="2">Whole animal</tissue>
    </source>
</reference>
<gene>
    <name evidence="2" type="ORF">DPMN_006955</name>
</gene>
<feature type="region of interest" description="Disordered" evidence="1">
    <location>
        <begin position="1"/>
        <end position="20"/>
    </location>
</feature>
<protein>
    <submittedName>
        <fullName evidence="2">Uncharacterized protein</fullName>
    </submittedName>
</protein>
<organism evidence="2 3">
    <name type="scientific">Dreissena polymorpha</name>
    <name type="common">Zebra mussel</name>
    <name type="synonym">Mytilus polymorpha</name>
    <dbReference type="NCBI Taxonomy" id="45954"/>
    <lineage>
        <taxon>Eukaryota</taxon>
        <taxon>Metazoa</taxon>
        <taxon>Spiralia</taxon>
        <taxon>Lophotrochozoa</taxon>
        <taxon>Mollusca</taxon>
        <taxon>Bivalvia</taxon>
        <taxon>Autobranchia</taxon>
        <taxon>Heteroconchia</taxon>
        <taxon>Euheterodonta</taxon>
        <taxon>Imparidentia</taxon>
        <taxon>Neoheterodontei</taxon>
        <taxon>Myida</taxon>
        <taxon>Dreissenoidea</taxon>
        <taxon>Dreissenidae</taxon>
        <taxon>Dreissena</taxon>
    </lineage>
</organism>
<feature type="compositionally biased region" description="Polar residues" evidence="1">
    <location>
        <begin position="1"/>
        <end position="12"/>
    </location>
</feature>
<evidence type="ECO:0000313" key="2">
    <source>
        <dbReference type="EMBL" id="KAH3883007.1"/>
    </source>
</evidence>
<dbReference type="Proteomes" id="UP000828390">
    <property type="component" value="Unassembled WGS sequence"/>
</dbReference>
<evidence type="ECO:0000256" key="1">
    <source>
        <dbReference type="SAM" id="MobiDB-lite"/>
    </source>
</evidence>
<evidence type="ECO:0000313" key="3">
    <source>
        <dbReference type="Proteomes" id="UP000828390"/>
    </source>
</evidence>
<feature type="region of interest" description="Disordered" evidence="1">
    <location>
        <begin position="32"/>
        <end position="65"/>
    </location>
</feature>